<dbReference type="RefSeq" id="WP_188831175.1">
    <property type="nucleotide sequence ID" value="NZ_BMMW01000007.1"/>
</dbReference>
<dbReference type="InterPro" id="IPR058488">
    <property type="entry name" value="DUF8175"/>
</dbReference>
<feature type="transmembrane region" description="Helical" evidence="1">
    <location>
        <begin position="17"/>
        <end position="38"/>
    </location>
</feature>
<reference evidence="3" key="1">
    <citation type="journal article" date="2014" name="Int. J. Syst. Evol. Microbiol.">
        <title>Complete genome sequence of Corynebacterium casei LMG S-19264T (=DSM 44701T), isolated from a smear-ripened cheese.</title>
        <authorList>
            <consortium name="US DOE Joint Genome Institute (JGI-PGF)"/>
            <person name="Walter F."/>
            <person name="Albersmeier A."/>
            <person name="Kalinowski J."/>
            <person name="Ruckert C."/>
        </authorList>
    </citation>
    <scope>NUCLEOTIDE SEQUENCE</scope>
    <source>
        <strain evidence="3">CGMCC 4.7278</strain>
    </source>
</reference>
<keyword evidence="1" id="KW-0472">Membrane</keyword>
<dbReference type="EMBL" id="BMMW01000007">
    <property type="protein sequence ID" value="GGK68774.1"/>
    <property type="molecule type" value="Genomic_DNA"/>
</dbReference>
<dbReference type="Pfam" id="PF26526">
    <property type="entry name" value="DUF8175"/>
    <property type="match status" value="1"/>
</dbReference>
<keyword evidence="1" id="KW-1133">Transmembrane helix</keyword>
<sequence length="221" mass="24374">MFTTNEFDDRPRRTPRWVLPVVVVVVVLVVAAIAWRIVERSDAGTTTSTPTAIDGPDPVAAPKGLEWRQVNGVRLPFGADGPARTDGPRAVGFAHTPQGAVLAAWQISTRLMTDARYEQILNTQVRTDLAGQQQIRNAVTQVRNFDATQFSMAFAAPVGFRVEYYSPSFARIYFAVPSAKNGGYDFERRAVLWDHGDWQFQADSGLPPLPNATTITGYTTF</sequence>
<reference evidence="3" key="2">
    <citation type="submission" date="2020-09" db="EMBL/GenBank/DDBJ databases">
        <authorList>
            <person name="Sun Q."/>
            <person name="Zhou Y."/>
        </authorList>
    </citation>
    <scope>NUCLEOTIDE SEQUENCE</scope>
    <source>
        <strain evidence="3">CGMCC 4.7278</strain>
    </source>
</reference>
<dbReference type="AlphaFoldDB" id="A0A917QUR7"/>
<accession>A0A917QUR7</accession>
<evidence type="ECO:0000313" key="4">
    <source>
        <dbReference type="Proteomes" id="UP000612956"/>
    </source>
</evidence>
<name>A0A917QUR7_9NOCA</name>
<organism evidence="3 4">
    <name type="scientific">Nocardia camponoti</name>
    <dbReference type="NCBI Taxonomy" id="1616106"/>
    <lineage>
        <taxon>Bacteria</taxon>
        <taxon>Bacillati</taxon>
        <taxon>Actinomycetota</taxon>
        <taxon>Actinomycetes</taxon>
        <taxon>Mycobacteriales</taxon>
        <taxon>Nocardiaceae</taxon>
        <taxon>Nocardia</taxon>
    </lineage>
</organism>
<dbReference type="Proteomes" id="UP000612956">
    <property type="component" value="Unassembled WGS sequence"/>
</dbReference>
<gene>
    <name evidence="3" type="ORF">GCM10011591_46100</name>
</gene>
<evidence type="ECO:0000256" key="1">
    <source>
        <dbReference type="SAM" id="Phobius"/>
    </source>
</evidence>
<evidence type="ECO:0000259" key="2">
    <source>
        <dbReference type="Pfam" id="PF26526"/>
    </source>
</evidence>
<keyword evidence="4" id="KW-1185">Reference proteome</keyword>
<feature type="domain" description="DUF8175" evidence="2">
    <location>
        <begin position="42"/>
        <end position="219"/>
    </location>
</feature>
<comment type="caution">
    <text evidence="3">The sequence shown here is derived from an EMBL/GenBank/DDBJ whole genome shotgun (WGS) entry which is preliminary data.</text>
</comment>
<evidence type="ECO:0000313" key="3">
    <source>
        <dbReference type="EMBL" id="GGK68774.1"/>
    </source>
</evidence>
<proteinExistence type="predicted"/>
<protein>
    <recommendedName>
        <fullName evidence="2">DUF8175 domain-containing protein</fullName>
    </recommendedName>
</protein>
<keyword evidence="1" id="KW-0812">Transmembrane</keyword>